<evidence type="ECO:0000256" key="1">
    <source>
        <dbReference type="SAM" id="SignalP"/>
    </source>
</evidence>
<dbReference type="EMBL" id="MFSP01000025">
    <property type="protein sequence ID" value="OGI69245.1"/>
    <property type="molecule type" value="Genomic_DNA"/>
</dbReference>
<dbReference type="InterPro" id="IPR033399">
    <property type="entry name" value="TP_0789-like"/>
</dbReference>
<name>A0A1F6VI83_9PROT</name>
<accession>A0A1F6VI83</accession>
<dbReference type="Gene3D" id="2.50.20.10">
    <property type="entry name" value="Lipoprotein localisation LolA/LolB/LppX"/>
    <property type="match status" value="1"/>
</dbReference>
<dbReference type="CDD" id="cd16329">
    <property type="entry name" value="LolA_like"/>
    <property type="match status" value="1"/>
</dbReference>
<dbReference type="Pfam" id="PF17131">
    <property type="entry name" value="LolA_like"/>
    <property type="match status" value="1"/>
</dbReference>
<reference evidence="3 4" key="1">
    <citation type="journal article" date="2016" name="Nat. Commun.">
        <title>Thousands of microbial genomes shed light on interconnected biogeochemical processes in an aquifer system.</title>
        <authorList>
            <person name="Anantharaman K."/>
            <person name="Brown C.T."/>
            <person name="Hug L.A."/>
            <person name="Sharon I."/>
            <person name="Castelle C.J."/>
            <person name="Probst A.J."/>
            <person name="Thomas B.C."/>
            <person name="Singh A."/>
            <person name="Wilkins M.J."/>
            <person name="Karaoz U."/>
            <person name="Brodie E.L."/>
            <person name="Williams K.H."/>
            <person name="Hubbard S.S."/>
            <person name="Banfield J.F."/>
        </authorList>
    </citation>
    <scope>NUCLEOTIDE SEQUENCE [LARGE SCALE GENOMIC DNA]</scope>
</reference>
<feature type="domain" description="Uncharacterized protein TP-0789" evidence="2">
    <location>
        <begin position="70"/>
        <end position="242"/>
    </location>
</feature>
<dbReference type="AlphaFoldDB" id="A0A1F6VI83"/>
<comment type="caution">
    <text evidence="3">The sequence shown here is derived from an EMBL/GenBank/DDBJ whole genome shotgun (WGS) entry which is preliminary data.</text>
</comment>
<feature type="chain" id="PRO_5009527266" evidence="1">
    <location>
        <begin position="23"/>
        <end position="248"/>
    </location>
</feature>
<dbReference type="Proteomes" id="UP000179076">
    <property type="component" value="Unassembled WGS sequence"/>
</dbReference>
<sequence>MQRHRLAHVLIALLALALPAGAATVNGEQLLRDIDGKLNPENYESYRKLINIEPSGKKKEYVMYTVKKGRDKLIALFLDPPSEKGRATLRLGDNMWLYIPGVGKPIRITSLQSVVGGVFNNADILNLDYSIEYKVEKAEEQGNEYLLDLKARTATVAYDRLKMRVDRKTLAPIEIQAYAASGLLIKTLHFSDIKDFGGGIKRPATMETDRPLYKDYKSVMIWANVKARTLPDEAFTLDFLPRAGELRR</sequence>
<evidence type="ECO:0000313" key="4">
    <source>
        <dbReference type="Proteomes" id="UP000179076"/>
    </source>
</evidence>
<organism evidence="3 4">
    <name type="scientific">Candidatus Muproteobacteria bacterium RBG_16_60_9</name>
    <dbReference type="NCBI Taxonomy" id="1817755"/>
    <lineage>
        <taxon>Bacteria</taxon>
        <taxon>Pseudomonadati</taxon>
        <taxon>Pseudomonadota</taxon>
        <taxon>Candidatus Muproteobacteria</taxon>
    </lineage>
</organism>
<gene>
    <name evidence="3" type="ORF">A2W18_04910</name>
</gene>
<feature type="signal peptide" evidence="1">
    <location>
        <begin position="1"/>
        <end position="22"/>
    </location>
</feature>
<keyword evidence="1" id="KW-0732">Signal</keyword>
<protein>
    <submittedName>
        <fullName evidence="3">Outer membrane lipoprotein-sorting protein</fullName>
    </submittedName>
</protein>
<evidence type="ECO:0000313" key="3">
    <source>
        <dbReference type="EMBL" id="OGI69245.1"/>
    </source>
</evidence>
<proteinExistence type="predicted"/>
<evidence type="ECO:0000259" key="2">
    <source>
        <dbReference type="Pfam" id="PF17131"/>
    </source>
</evidence>
<keyword evidence="3" id="KW-0449">Lipoprotein</keyword>